<dbReference type="GO" id="GO:0046872">
    <property type="term" value="F:metal ion binding"/>
    <property type="evidence" value="ECO:0007669"/>
    <property type="project" value="UniProtKB-KW"/>
</dbReference>
<evidence type="ECO:0000256" key="2">
    <source>
        <dbReference type="ARBA" id="ARBA00022723"/>
    </source>
</evidence>
<protein>
    <recommendedName>
        <fullName evidence="1">bis(5'-nucleosyl)-tetraphosphatase (symmetrical)</fullName>
        <ecNumber evidence="1">3.6.1.41</ecNumber>
    </recommendedName>
</protein>
<proteinExistence type="predicted"/>
<dbReference type="SMART" id="SM00471">
    <property type="entry name" value="HDc"/>
    <property type="match status" value="1"/>
</dbReference>
<dbReference type="EC" id="3.6.1.41" evidence="1"/>
<dbReference type="InterPro" id="IPR006674">
    <property type="entry name" value="HD_domain"/>
</dbReference>
<evidence type="ECO:0000259" key="7">
    <source>
        <dbReference type="PROSITE" id="PS51831"/>
    </source>
</evidence>
<evidence type="ECO:0000256" key="1">
    <source>
        <dbReference type="ARBA" id="ARBA00012506"/>
    </source>
</evidence>
<dbReference type="PROSITE" id="PS51831">
    <property type="entry name" value="HD"/>
    <property type="match status" value="1"/>
</dbReference>
<dbReference type="EMBL" id="SAXX01000022">
    <property type="protein sequence ID" value="TXJ30851.1"/>
    <property type="molecule type" value="Genomic_DNA"/>
</dbReference>
<evidence type="ECO:0000256" key="4">
    <source>
        <dbReference type="ARBA" id="ARBA00022801"/>
    </source>
</evidence>
<evidence type="ECO:0000313" key="8">
    <source>
        <dbReference type="EMBL" id="TXJ30851.1"/>
    </source>
</evidence>
<sequence length="190" mass="22225">MSEFNETENKIIEYIKKYLPFREEHIISTRELAVKIAKKYNVDIYKTSIAALCHDLGKRYKDEEMKKIIFECDNKKYPNYITGALLHARVSSIIAQNEFNINDKEILSAIESHTVGHGNMSMLEKIIYVSDYLEPTRKIEIANKIREKIFIDFDSAFLEVVLESINFVLSKKQYLSDKTIELYNSLIIKN</sequence>
<evidence type="ECO:0000256" key="5">
    <source>
        <dbReference type="ARBA" id="ARBA00023004"/>
    </source>
</evidence>
<keyword evidence="2" id="KW-0479">Metal-binding</keyword>
<keyword evidence="5" id="KW-0408">Iron</keyword>
<gene>
    <name evidence="8" type="ORF">EPJ69_08415</name>
</gene>
<comment type="caution">
    <text evidence="8">The sequence shown here is derived from an EMBL/GenBank/DDBJ whole genome shotgun (WGS) entry which is preliminary data.</text>
</comment>
<dbReference type="PANTHER" id="PTHR35795">
    <property type="entry name" value="SLR1885 PROTEIN"/>
    <property type="match status" value="1"/>
</dbReference>
<dbReference type="InterPro" id="IPR003607">
    <property type="entry name" value="HD/PDEase_dom"/>
</dbReference>
<dbReference type="NCBIfam" id="TIGR00488">
    <property type="entry name" value="bis(5'-nucleosyl)-tetraphosphatase (symmetrical) YqeK"/>
    <property type="match status" value="1"/>
</dbReference>
<dbReference type="CDD" id="cd00077">
    <property type="entry name" value="HDc"/>
    <property type="match status" value="1"/>
</dbReference>
<dbReference type="RefSeq" id="WP_147737023.1">
    <property type="nucleotide sequence ID" value="NZ_SAXX01000022.1"/>
</dbReference>
<keyword evidence="3" id="KW-0547">Nucleotide-binding</keyword>
<dbReference type="Gene3D" id="1.10.3210.10">
    <property type="entry name" value="Hypothetical protein af1432"/>
    <property type="match status" value="1"/>
</dbReference>
<evidence type="ECO:0000256" key="6">
    <source>
        <dbReference type="ARBA" id="ARBA00049417"/>
    </source>
</evidence>
<dbReference type="SUPFAM" id="SSF109604">
    <property type="entry name" value="HD-domain/PDEase-like"/>
    <property type="match status" value="1"/>
</dbReference>
<accession>A0A5C8E234</accession>
<dbReference type="GO" id="GO:0008803">
    <property type="term" value="F:bis(5'-nucleosyl)-tetraphosphatase (symmetrical) activity"/>
    <property type="evidence" value="ECO:0007669"/>
    <property type="project" value="UniProtKB-EC"/>
</dbReference>
<dbReference type="Proteomes" id="UP000324707">
    <property type="component" value="Unassembled WGS sequence"/>
</dbReference>
<reference evidence="8 9" key="1">
    <citation type="journal article" date="1992" name="Lakartidningen">
        <title>[Penicillin V and not amoxicillin is the first choice preparation in acute otitis].</title>
        <authorList>
            <person name="Kamme C."/>
            <person name="Lundgren K."/>
            <person name="Prellner K."/>
        </authorList>
    </citation>
    <scope>NUCLEOTIDE SEQUENCE [LARGE SCALE GENOMIC DNA]</scope>
    <source>
        <strain evidence="8 9">PC5538III-lc</strain>
    </source>
</reference>
<dbReference type="InterPro" id="IPR051094">
    <property type="entry name" value="Diverse_Catalytic_Enzymes"/>
</dbReference>
<dbReference type="AlphaFoldDB" id="A0A5C8E234"/>
<keyword evidence="4" id="KW-0378">Hydrolase</keyword>
<name>A0A5C8E234_9SPIR</name>
<dbReference type="Pfam" id="PF01966">
    <property type="entry name" value="HD"/>
    <property type="match status" value="1"/>
</dbReference>
<dbReference type="InterPro" id="IPR005249">
    <property type="entry name" value="YqeK"/>
</dbReference>
<dbReference type="PANTHER" id="PTHR35795:SF1">
    <property type="entry name" value="BIS(5'-NUCLEOSYL)-TETRAPHOSPHATASE, SYMMETRICAL"/>
    <property type="match status" value="1"/>
</dbReference>
<feature type="domain" description="HD" evidence="7">
    <location>
        <begin position="22"/>
        <end position="136"/>
    </location>
</feature>
<evidence type="ECO:0000256" key="3">
    <source>
        <dbReference type="ARBA" id="ARBA00022741"/>
    </source>
</evidence>
<evidence type="ECO:0000313" key="9">
    <source>
        <dbReference type="Proteomes" id="UP000324707"/>
    </source>
</evidence>
<organism evidence="8 9">
    <name type="scientific">Brachyspira aalborgi</name>
    <dbReference type="NCBI Taxonomy" id="29522"/>
    <lineage>
        <taxon>Bacteria</taxon>
        <taxon>Pseudomonadati</taxon>
        <taxon>Spirochaetota</taxon>
        <taxon>Spirochaetia</taxon>
        <taxon>Brachyspirales</taxon>
        <taxon>Brachyspiraceae</taxon>
        <taxon>Brachyspira</taxon>
    </lineage>
</organism>
<comment type="catalytic activity">
    <reaction evidence="6">
        <text>P(1),P(4)-bis(5'-adenosyl) tetraphosphate + H2O = 2 ADP + 2 H(+)</text>
        <dbReference type="Rhea" id="RHEA:24252"/>
        <dbReference type="ChEBI" id="CHEBI:15377"/>
        <dbReference type="ChEBI" id="CHEBI:15378"/>
        <dbReference type="ChEBI" id="CHEBI:58141"/>
        <dbReference type="ChEBI" id="CHEBI:456216"/>
        <dbReference type="EC" id="3.6.1.41"/>
    </reaction>
</comment>
<dbReference type="GO" id="GO:0000166">
    <property type="term" value="F:nucleotide binding"/>
    <property type="evidence" value="ECO:0007669"/>
    <property type="project" value="UniProtKB-KW"/>
</dbReference>